<dbReference type="GO" id="GO:0005634">
    <property type="term" value="C:nucleus"/>
    <property type="evidence" value="ECO:0007669"/>
    <property type="project" value="UniProtKB-SubCell"/>
</dbReference>
<evidence type="ECO:0000313" key="8">
    <source>
        <dbReference type="EMBL" id="GMR58978.1"/>
    </source>
</evidence>
<name>A0AAN5IAN4_9BILA</name>
<evidence type="ECO:0000313" key="9">
    <source>
        <dbReference type="Proteomes" id="UP001328107"/>
    </source>
</evidence>
<dbReference type="EMBL" id="BTRK01000006">
    <property type="protein sequence ID" value="GMR58978.1"/>
    <property type="molecule type" value="Genomic_DNA"/>
</dbReference>
<evidence type="ECO:0000256" key="5">
    <source>
        <dbReference type="ARBA" id="ARBA00023242"/>
    </source>
</evidence>
<evidence type="ECO:0000256" key="2">
    <source>
        <dbReference type="ARBA" id="ARBA00023015"/>
    </source>
</evidence>
<keyword evidence="4 6" id="KW-0804">Transcription</keyword>
<reference evidence="9" key="1">
    <citation type="submission" date="2022-10" db="EMBL/GenBank/DDBJ databases">
        <title>Genome assembly of Pristionchus species.</title>
        <authorList>
            <person name="Yoshida K."/>
            <person name="Sommer R.J."/>
        </authorList>
    </citation>
    <scope>NUCLEOTIDE SEQUENCE [LARGE SCALE GENOMIC DNA]</scope>
    <source>
        <strain evidence="9">RS5460</strain>
    </source>
</reference>
<evidence type="ECO:0000256" key="7">
    <source>
        <dbReference type="SAM" id="MobiDB-lite"/>
    </source>
</evidence>
<feature type="non-terminal residue" evidence="8">
    <location>
        <position position="1"/>
    </location>
</feature>
<comment type="caution">
    <text evidence="8">The sequence shown here is derived from an EMBL/GenBank/DDBJ whole genome shotgun (WGS) entry which is preliminary data.</text>
</comment>
<sequence>DGDDEFIYSSLQADRSEYSLSPSADAYDVQSINEPSLSFTDYNQSGDLCEGNGSRQYFQCINGEWKEVFSPSMPAIGRNSQLDDAKENVLYGDGVREYVMVIKTVEEEPQEEQQVIMIKDEEVQHLFPSNEYLRAAPKFEDSLDMMEIRDSSGNLLWPIDDGGHSFYSILNEATHDINANEDGVVYVNPKQYHRIVKRREARRKLANRIAPRGKYIHPSRHAVAVARKRGPGGQFGAGKTKKEQGDKREHSNRI</sequence>
<proteinExistence type="inferred from homology"/>
<keyword evidence="5 6" id="KW-0539">Nucleus</keyword>
<keyword evidence="9" id="KW-1185">Reference proteome</keyword>
<accession>A0AAN5IAN4</accession>
<dbReference type="Pfam" id="PF02045">
    <property type="entry name" value="CBFB_NFYA"/>
    <property type="match status" value="1"/>
</dbReference>
<feature type="compositionally biased region" description="Basic and acidic residues" evidence="7">
    <location>
        <begin position="240"/>
        <end position="254"/>
    </location>
</feature>
<evidence type="ECO:0000256" key="1">
    <source>
        <dbReference type="ARBA" id="ARBA00004123"/>
    </source>
</evidence>
<gene>
    <name evidence="8" type="ORF">PMAYCL1PPCAC_29173</name>
</gene>
<dbReference type="Proteomes" id="UP001328107">
    <property type="component" value="Unassembled WGS sequence"/>
</dbReference>
<comment type="subcellular location">
    <subcellularLocation>
        <location evidence="1 6">Nucleus</location>
    </subcellularLocation>
</comment>
<keyword evidence="2 6" id="KW-0805">Transcription regulation</keyword>
<protein>
    <recommendedName>
        <fullName evidence="6">Nuclear transcription factor Y subunit</fullName>
    </recommendedName>
</protein>
<dbReference type="Gene3D" id="6.10.250.2430">
    <property type="match status" value="1"/>
</dbReference>
<comment type="similarity">
    <text evidence="6">Belongs to the NFYA/HAP2 subunit family.</text>
</comment>
<comment type="subunit">
    <text evidence="6">Heterotrimer.</text>
</comment>
<dbReference type="AlphaFoldDB" id="A0AAN5IAN4"/>
<dbReference type="PANTHER" id="PTHR12632">
    <property type="entry name" value="TRANSCRIPTION FACTOR NF-Y ALPHA-RELATED"/>
    <property type="match status" value="1"/>
</dbReference>
<dbReference type="InterPro" id="IPR001289">
    <property type="entry name" value="NFYA"/>
</dbReference>
<keyword evidence="3 6" id="KW-0238">DNA-binding</keyword>
<dbReference type="SMART" id="SM00521">
    <property type="entry name" value="CBF"/>
    <property type="match status" value="1"/>
</dbReference>
<dbReference type="PROSITE" id="PS51152">
    <property type="entry name" value="NFYA_HAP2_2"/>
    <property type="match status" value="1"/>
</dbReference>
<evidence type="ECO:0000256" key="6">
    <source>
        <dbReference type="RuleBase" id="RU367155"/>
    </source>
</evidence>
<comment type="function">
    <text evidence="6">Component of the sequence-specific heterotrimeric transcription factor (NF-Y) which specifically recognizes a 5'-CCAAT-3' box motif found in the promoters of its target genes.</text>
</comment>
<evidence type="ECO:0000256" key="3">
    <source>
        <dbReference type="ARBA" id="ARBA00023125"/>
    </source>
</evidence>
<dbReference type="GO" id="GO:0003677">
    <property type="term" value="F:DNA binding"/>
    <property type="evidence" value="ECO:0007669"/>
    <property type="project" value="UniProtKB-KW"/>
</dbReference>
<organism evidence="8 9">
    <name type="scientific">Pristionchus mayeri</name>
    <dbReference type="NCBI Taxonomy" id="1317129"/>
    <lineage>
        <taxon>Eukaryota</taxon>
        <taxon>Metazoa</taxon>
        <taxon>Ecdysozoa</taxon>
        <taxon>Nematoda</taxon>
        <taxon>Chromadorea</taxon>
        <taxon>Rhabditida</taxon>
        <taxon>Rhabditina</taxon>
        <taxon>Diplogasteromorpha</taxon>
        <taxon>Diplogasteroidea</taxon>
        <taxon>Neodiplogasteridae</taxon>
        <taxon>Pristionchus</taxon>
    </lineage>
</organism>
<evidence type="ECO:0000256" key="4">
    <source>
        <dbReference type="ARBA" id="ARBA00023163"/>
    </source>
</evidence>
<dbReference type="GO" id="GO:0003700">
    <property type="term" value="F:DNA-binding transcription factor activity"/>
    <property type="evidence" value="ECO:0007669"/>
    <property type="project" value="UniProtKB-UniRule"/>
</dbReference>
<feature type="region of interest" description="Disordered" evidence="7">
    <location>
        <begin position="227"/>
        <end position="254"/>
    </location>
</feature>